<dbReference type="eggNOG" id="ENOG502S1YS">
    <property type="taxonomic scope" value="Eukaryota"/>
</dbReference>
<dbReference type="Bgee" id="ENSOANG00000014394">
    <property type="expression patterns" value="Expressed in endometrium and 6 other cell types or tissues"/>
</dbReference>
<dbReference type="InParanoid" id="F6UKC7"/>
<evidence type="ECO:0000313" key="1">
    <source>
        <dbReference type="Ensembl" id="ENSOANP00000022685.3"/>
    </source>
</evidence>
<dbReference type="PANTHER" id="PTHR36689:SF1">
    <property type="entry name" value="POU CLASS 2 HOMEOBOX ASSOCIATING FACTOR 3"/>
    <property type="match status" value="1"/>
</dbReference>
<organism evidence="1 2">
    <name type="scientific">Ornithorhynchus anatinus</name>
    <name type="common">Duckbill platypus</name>
    <dbReference type="NCBI Taxonomy" id="9258"/>
    <lineage>
        <taxon>Eukaryota</taxon>
        <taxon>Metazoa</taxon>
        <taxon>Chordata</taxon>
        <taxon>Craniata</taxon>
        <taxon>Vertebrata</taxon>
        <taxon>Euteleostomi</taxon>
        <taxon>Mammalia</taxon>
        <taxon>Monotremata</taxon>
        <taxon>Ornithorhynchidae</taxon>
        <taxon>Ornithorhynchus</taxon>
    </lineage>
</organism>
<evidence type="ECO:0008006" key="3">
    <source>
        <dbReference type="Google" id="ProtNLM"/>
    </source>
</evidence>
<protein>
    <recommendedName>
        <fullName evidence="3">Colorectal cancer associated 2</fullName>
    </recommendedName>
</protein>
<proteinExistence type="predicted"/>
<reference evidence="1" key="1">
    <citation type="submission" date="2025-08" db="UniProtKB">
        <authorList>
            <consortium name="Ensembl"/>
        </authorList>
    </citation>
    <scope>IDENTIFICATION</scope>
    <source>
        <strain evidence="1">Glennie</strain>
    </source>
</reference>
<dbReference type="GeneTree" id="ENSGT00420000030454"/>
<evidence type="ECO:0000313" key="2">
    <source>
        <dbReference type="Proteomes" id="UP000002279"/>
    </source>
</evidence>
<name>F6UKC7_ORNAN</name>
<accession>F6UKC7</accession>
<dbReference type="HOGENOM" id="CLU_102979_0_0_1"/>
<dbReference type="PANTHER" id="PTHR36689">
    <property type="entry name" value="COLORECTAL CANCER-ASSOCIATED PROTEIN 2"/>
    <property type="match status" value="1"/>
</dbReference>
<dbReference type="FunCoup" id="F6UKC7">
    <property type="interactions" value="238"/>
</dbReference>
<dbReference type="OMA" id="HGYPQED"/>
<reference evidence="1" key="2">
    <citation type="submission" date="2025-09" db="UniProtKB">
        <authorList>
            <consortium name="Ensembl"/>
        </authorList>
    </citation>
    <scope>IDENTIFICATION</scope>
    <source>
        <strain evidence="1">Glennie</strain>
    </source>
</reference>
<dbReference type="Proteomes" id="UP000002279">
    <property type="component" value="Unplaced"/>
</dbReference>
<sequence length="248" mass="26363">MKETGSLLPVAPSFKYLQSNHRSVSIILKEVSRGGSARFPAAGSSPQPAPYLEGEAISPTPGLFQPPPLFPGRLSCDDSPGLPICLDQLFEPCLPPEPLADASLNSVPAASHCLPDNRQPPLFCCAPSLVPSSPGSSVLSSPLDYGYSPPQQPAFAPGAYNPSPPLDSRDCGLPPEDFPYPHFHGLPQYDCRSPTAGYCPSCGADPADALRVCEYFSYPSPDGPDWPTPITAADAFWTREVDWDACCS</sequence>
<dbReference type="InterPro" id="IPR043265">
    <property type="entry name" value="OCAT2"/>
</dbReference>
<keyword evidence="2" id="KW-1185">Reference proteome</keyword>
<dbReference type="STRING" id="9258.ENSOANP00000022685"/>
<dbReference type="Ensembl" id="ENSOANT00000022689.3">
    <property type="protein sequence ID" value="ENSOANP00000022685.3"/>
    <property type="gene ID" value="ENSOANG00000014394.3"/>
</dbReference>
<dbReference type="AlphaFoldDB" id="F6UKC7"/>